<dbReference type="Pfam" id="PF00459">
    <property type="entry name" value="Inositol_P"/>
    <property type="match status" value="1"/>
</dbReference>
<organism evidence="1 2">
    <name type="scientific">Streptomyces iranensis</name>
    <dbReference type="NCBI Taxonomy" id="576784"/>
    <lineage>
        <taxon>Bacteria</taxon>
        <taxon>Bacillati</taxon>
        <taxon>Actinomycetota</taxon>
        <taxon>Actinomycetes</taxon>
        <taxon>Kitasatosporales</taxon>
        <taxon>Streptomycetaceae</taxon>
        <taxon>Streptomyces</taxon>
        <taxon>Streptomyces violaceusniger group</taxon>
    </lineage>
</organism>
<dbReference type="GO" id="GO:0052834">
    <property type="term" value="F:inositol monophosphate phosphatase activity"/>
    <property type="evidence" value="ECO:0007669"/>
    <property type="project" value="UniProtKB-EC"/>
</dbReference>
<dbReference type="EMBL" id="JAGGLR010000028">
    <property type="protein sequence ID" value="MBP2067074.1"/>
    <property type="molecule type" value="Genomic_DNA"/>
</dbReference>
<dbReference type="Proteomes" id="UP000756710">
    <property type="component" value="Unassembled WGS sequence"/>
</dbReference>
<dbReference type="PRINTS" id="PR00377">
    <property type="entry name" value="IMPHPHTASES"/>
</dbReference>
<dbReference type="RefSeq" id="WP_078956433.1">
    <property type="nucleotide sequence ID" value="NZ_BAABDR010000098.1"/>
</dbReference>
<dbReference type="InterPro" id="IPR000760">
    <property type="entry name" value="Inositol_monophosphatase-like"/>
</dbReference>
<name>A0ABS4N503_9ACTN</name>
<sequence length="266" mass="29022">MTYLNFLESLVEDAGKLAMTFPQNMPSRIKGADRNQVVTSADLAIGSQIRRRIRERFPDDSVIDEESGAVRGASPITWIIDPIDGTSNFAAGSPLFGVMVGVLKHDKPVAGGVALPAFSETYVAEAGEGAYCNETRLRIKARGDLAQQLIAYGMDIHPSEISLDCRMLAGIASCCRGIRMSNSIFDCMMVAKGAYGGFMHRRNQIWDCVAAQIIIEEAGGMFTDMNGRPLDYSYPLTKTADVFSILACGPDFHRTITDITRDQPPQ</sequence>
<protein>
    <submittedName>
        <fullName evidence="1">Myo-inositol-1(Or 4)-monophosphatase</fullName>
        <ecNumber evidence="1">3.1.3.25</ecNumber>
    </submittedName>
</protein>
<dbReference type="PANTHER" id="PTHR20854:SF4">
    <property type="entry name" value="INOSITOL-1-MONOPHOSPHATASE-RELATED"/>
    <property type="match status" value="1"/>
</dbReference>
<dbReference type="Gene3D" id="3.30.540.10">
    <property type="entry name" value="Fructose-1,6-Bisphosphatase, subunit A, domain 1"/>
    <property type="match status" value="1"/>
</dbReference>
<dbReference type="GeneID" id="32465744"/>
<evidence type="ECO:0000313" key="1">
    <source>
        <dbReference type="EMBL" id="MBP2067074.1"/>
    </source>
</evidence>
<evidence type="ECO:0000313" key="2">
    <source>
        <dbReference type="Proteomes" id="UP000756710"/>
    </source>
</evidence>
<proteinExistence type="predicted"/>
<comment type="caution">
    <text evidence="1">The sequence shown here is derived from an EMBL/GenBank/DDBJ whole genome shotgun (WGS) entry which is preliminary data.</text>
</comment>
<dbReference type="SUPFAM" id="SSF56655">
    <property type="entry name" value="Carbohydrate phosphatase"/>
    <property type="match status" value="1"/>
</dbReference>
<accession>A0ABS4N503</accession>
<keyword evidence="2" id="KW-1185">Reference proteome</keyword>
<reference evidence="1 2" key="1">
    <citation type="submission" date="2021-03" db="EMBL/GenBank/DDBJ databases">
        <title>Genomic Encyclopedia of Type Strains, Phase IV (KMG-IV): sequencing the most valuable type-strain genomes for metagenomic binning, comparative biology and taxonomic classification.</title>
        <authorList>
            <person name="Goeker M."/>
        </authorList>
    </citation>
    <scope>NUCLEOTIDE SEQUENCE [LARGE SCALE GENOMIC DNA]</scope>
    <source>
        <strain evidence="1 2">DSM 41954</strain>
    </source>
</reference>
<dbReference type="PANTHER" id="PTHR20854">
    <property type="entry name" value="INOSITOL MONOPHOSPHATASE"/>
    <property type="match status" value="1"/>
</dbReference>
<gene>
    <name evidence="1" type="ORF">J2Z30_008140</name>
</gene>
<dbReference type="EC" id="3.1.3.25" evidence="1"/>
<keyword evidence="1" id="KW-0378">Hydrolase</keyword>
<dbReference type="CDD" id="cd01637">
    <property type="entry name" value="IMPase_like"/>
    <property type="match status" value="1"/>
</dbReference>
<dbReference type="Gene3D" id="3.40.190.80">
    <property type="match status" value="1"/>
</dbReference>